<dbReference type="NCBIfam" id="TIGR03083">
    <property type="entry name" value="maleylpyruvate isomerase family mycothiol-dependent enzyme"/>
    <property type="match status" value="1"/>
</dbReference>
<dbReference type="SUPFAM" id="SSF109854">
    <property type="entry name" value="DinB/YfiT-like putative metalloenzymes"/>
    <property type="match status" value="1"/>
</dbReference>
<dbReference type="OrthoDB" id="113180at2"/>
<dbReference type="NCBIfam" id="TIGR03084">
    <property type="entry name" value="TIGR03084 family metal-binding protein"/>
    <property type="match status" value="1"/>
</dbReference>
<protein>
    <submittedName>
        <fullName evidence="2">TIGR03084 family protein</fullName>
    </submittedName>
</protein>
<dbReference type="Proteomes" id="UP000242444">
    <property type="component" value="Unassembled WGS sequence"/>
</dbReference>
<dbReference type="Pfam" id="PF11716">
    <property type="entry name" value="MDMPI_N"/>
    <property type="match status" value="1"/>
</dbReference>
<evidence type="ECO:0000313" key="3">
    <source>
        <dbReference type="Proteomes" id="UP000242444"/>
    </source>
</evidence>
<dbReference type="EMBL" id="NKYE01000010">
    <property type="protein sequence ID" value="OZM71915.1"/>
    <property type="molecule type" value="Genomic_DNA"/>
</dbReference>
<keyword evidence="3" id="KW-1185">Reference proteome</keyword>
<dbReference type="Gene3D" id="1.20.120.450">
    <property type="entry name" value="dinb family like domain"/>
    <property type="match status" value="1"/>
</dbReference>
<name>A0A263D3H7_9PSEU</name>
<dbReference type="AlphaFoldDB" id="A0A263D3H7"/>
<gene>
    <name evidence="2" type="ORF">CFN78_17340</name>
</gene>
<dbReference type="InterPro" id="IPR017518">
    <property type="entry name" value="CHP03084"/>
</dbReference>
<dbReference type="InterPro" id="IPR034660">
    <property type="entry name" value="DinB/YfiT-like"/>
</dbReference>
<accession>A0A263D3H7</accession>
<organism evidence="2 3">
    <name type="scientific">Amycolatopsis antarctica</name>
    <dbReference type="NCBI Taxonomy" id="1854586"/>
    <lineage>
        <taxon>Bacteria</taxon>
        <taxon>Bacillati</taxon>
        <taxon>Actinomycetota</taxon>
        <taxon>Actinomycetes</taxon>
        <taxon>Pseudonocardiales</taxon>
        <taxon>Pseudonocardiaceae</taxon>
        <taxon>Amycolatopsis</taxon>
    </lineage>
</organism>
<dbReference type="InterPro" id="IPR024344">
    <property type="entry name" value="MDMPI_metal-binding"/>
</dbReference>
<dbReference type="InParanoid" id="A0A263D3H7"/>
<reference evidence="2 3" key="1">
    <citation type="submission" date="2017-07" db="EMBL/GenBank/DDBJ databases">
        <title>Amycolatopsis antarcticus sp. nov., isolated from the surface of an Antarcticus brown macroalga.</title>
        <authorList>
            <person name="Wang J."/>
            <person name="Leiva S."/>
            <person name="Huang J."/>
            <person name="Huang Y."/>
        </authorList>
    </citation>
    <scope>NUCLEOTIDE SEQUENCE [LARGE SCALE GENOMIC DNA]</scope>
    <source>
        <strain evidence="2 3">AU-G6</strain>
    </source>
</reference>
<sequence length="267" mass="28662">MSSPQDVIDALSTDAHEVDRLVAELGESEWDTPTPAPGWTVKDQIGHLAFIFRIAGMAAGEPKAFTAMTAGIDGGGAFDAAVNAALADYVGDPAEVLLARWRAERDTGIKQLAAVPADQVVPWLVNPLPPSVLACAGMMELFAHGQDIADALGVVRTHTDRIAYLVEFAVRTKDFGYQARNLTPPDEEFRFELVSPSGRILTSGPEDAGQRITGSAADFCLLATRRRHRDDLDLGAVGAEADRWLDIAQAYRGPAGAGRRPGQFRVR</sequence>
<proteinExistence type="predicted"/>
<feature type="domain" description="Mycothiol-dependent maleylpyruvate isomerase metal-binding" evidence="1">
    <location>
        <begin position="15"/>
        <end position="149"/>
    </location>
</feature>
<evidence type="ECO:0000313" key="2">
    <source>
        <dbReference type="EMBL" id="OZM71915.1"/>
    </source>
</evidence>
<comment type="caution">
    <text evidence="2">The sequence shown here is derived from an EMBL/GenBank/DDBJ whole genome shotgun (WGS) entry which is preliminary data.</text>
</comment>
<dbReference type="GO" id="GO:0046872">
    <property type="term" value="F:metal ion binding"/>
    <property type="evidence" value="ECO:0007669"/>
    <property type="project" value="InterPro"/>
</dbReference>
<evidence type="ECO:0000259" key="1">
    <source>
        <dbReference type="Pfam" id="PF11716"/>
    </source>
</evidence>
<dbReference type="RefSeq" id="WP_094863872.1">
    <property type="nucleotide sequence ID" value="NZ_NKYE01000010.1"/>
</dbReference>
<dbReference type="InterPro" id="IPR017517">
    <property type="entry name" value="Maleyloyr_isom"/>
</dbReference>